<accession>A0ABU2G4Z3</accession>
<dbReference type="Pfam" id="PF25162">
    <property type="entry name" value="DUF7827"/>
    <property type="match status" value="1"/>
</dbReference>
<evidence type="ECO:0000256" key="3">
    <source>
        <dbReference type="SAM" id="Phobius"/>
    </source>
</evidence>
<dbReference type="NCBIfam" id="NF045517">
    <property type="entry name" value="halo_surf_dom"/>
    <property type="match status" value="1"/>
</dbReference>
<keyword evidence="3" id="KW-0472">Membrane</keyword>
<feature type="compositionally biased region" description="Low complexity" evidence="2">
    <location>
        <begin position="759"/>
        <end position="779"/>
    </location>
</feature>
<evidence type="ECO:0000256" key="2">
    <source>
        <dbReference type="SAM" id="MobiDB-lite"/>
    </source>
</evidence>
<keyword evidence="1" id="KW-0732">Signal</keyword>
<dbReference type="NCBIfam" id="TIGR04126">
    <property type="entry name" value="PGF_CTERM"/>
    <property type="match status" value="1"/>
</dbReference>
<feature type="compositionally biased region" description="Low complexity" evidence="2">
    <location>
        <begin position="797"/>
        <end position="813"/>
    </location>
</feature>
<dbReference type="RefSeq" id="WP_310929251.1">
    <property type="nucleotide sequence ID" value="NZ_JAMQOQ010000003.1"/>
</dbReference>
<reference evidence="6 7" key="1">
    <citation type="submission" date="2022-06" db="EMBL/GenBank/DDBJ databases">
        <title>Halogeometricum sp. a new haloarchaeum isolate from saline soil.</title>
        <authorList>
            <person name="Strakova D."/>
            <person name="Galisteo C."/>
            <person name="Sanchez-Porro C."/>
            <person name="Ventosa A."/>
        </authorList>
    </citation>
    <scope>NUCLEOTIDE SEQUENCE [LARGE SCALE GENOMIC DNA]</scope>
    <source>
        <strain evidence="7">S3BR25-2</strain>
    </source>
</reference>
<comment type="caution">
    <text evidence="6">The sequence shown here is derived from an EMBL/GenBank/DDBJ whole genome shotgun (WGS) entry which is preliminary data.</text>
</comment>
<feature type="domain" description="DUF7827" evidence="5">
    <location>
        <begin position="355"/>
        <end position="476"/>
    </location>
</feature>
<keyword evidence="7" id="KW-1185">Reference proteome</keyword>
<name>A0ABU2G4Z3_9EURY</name>
<dbReference type="Proteomes" id="UP001254813">
    <property type="component" value="Unassembled WGS sequence"/>
</dbReference>
<proteinExistence type="predicted"/>
<protein>
    <submittedName>
        <fullName evidence="6">PGF-CTERM sorting domain-containing protein</fullName>
    </submittedName>
</protein>
<keyword evidence="3" id="KW-0812">Transmembrane</keyword>
<evidence type="ECO:0000256" key="1">
    <source>
        <dbReference type="ARBA" id="ARBA00022729"/>
    </source>
</evidence>
<feature type="region of interest" description="Disordered" evidence="2">
    <location>
        <begin position="759"/>
        <end position="821"/>
    </location>
</feature>
<dbReference type="Pfam" id="PF18204">
    <property type="entry name" value="PGF-CTERM"/>
    <property type="match status" value="1"/>
</dbReference>
<feature type="domain" description="PGF-CTERM archaeal protein-sorting signal" evidence="4">
    <location>
        <begin position="818"/>
        <end position="840"/>
    </location>
</feature>
<feature type="compositionally biased region" description="Acidic residues" evidence="2">
    <location>
        <begin position="780"/>
        <end position="796"/>
    </location>
</feature>
<keyword evidence="3" id="KW-1133">Transmembrane helix</keyword>
<feature type="transmembrane region" description="Helical" evidence="3">
    <location>
        <begin position="820"/>
        <end position="838"/>
    </location>
</feature>
<gene>
    <name evidence="6" type="ORF">NDI79_14430</name>
</gene>
<evidence type="ECO:0000313" key="6">
    <source>
        <dbReference type="EMBL" id="MDS0295369.1"/>
    </source>
</evidence>
<evidence type="ECO:0000313" key="7">
    <source>
        <dbReference type="Proteomes" id="UP001254813"/>
    </source>
</evidence>
<dbReference type="InterPro" id="IPR026371">
    <property type="entry name" value="PGF_CTERM"/>
</dbReference>
<dbReference type="InterPro" id="IPR057149">
    <property type="entry name" value="DUF7827"/>
</dbReference>
<evidence type="ECO:0000259" key="5">
    <source>
        <dbReference type="Pfam" id="PF25162"/>
    </source>
</evidence>
<sequence>MSETNNLRALLMAALVAMSVFAGVGTVSAFDADSIETGPEANVAVGQDTATQEFTFETSIAEGETETITIDTSSLPNDAELLGVGATAASDDLEIVESSVDDEEATIGIENTGDAAVTGSTITVTLVYDTSDLEPGDTGPASFNMSNSTSETDTEVTFDLGVNEIGDVNFQGEVVHINTSTLGDDVTLREVDEREDGDITQSSFISQLNPTDDGIVEIDTNDLEGDYVVAGDGGVNGENAIEFEVAVQSLTANWSEDSVNQDDEEDLELESGRSDYLVEVGADGLDADDLEDIFGEASQFVGVNDEDDTVYLESDTDTDITANFSDDIDAGDYNFDVEVTDTTASDSASIEVTDDEADVNFADSVYTEQVGDVVEMSVNMEDREEAYVFVGGEDVNYLEAVQLTDDDEDGVVNFTFNSYTANEENTNPFELVEDSDDELELATGDIEAENGDIGDSLDGTLDERLETGDYDLRTSTSLAYDVDDDEVVDEQDVATLDLGERSTNGINTWTAPSGNAGEYDDVEELLEEVNRSSTLAIDDRLVVQINASGISGIVDEDDITTINGQADNGLNLDIEEGDSGANADDNSGLTLDSSNAEIYQDQSVADNQVFVVVDTRNVDLEDEEQYEAVFTVGDEDADVSPIDYVDDEEEESVSTTFIAEDANADLDLNDDDQFEVPQSQNAQVEFDTNLAGGSEVIVRLRSSASDSAFLLSNTVDTDANGTVSTTFDTSDIEVGTEFNMVVRSDGDEIADEDGIIVEGSNMTGTMGEGTMSETPGTDDGMTDTETEMPTDTEETPTEGGESPTEGGETTTGSTDGGTPGFGVVVAVTALLAAALLAVRRD</sequence>
<evidence type="ECO:0000259" key="4">
    <source>
        <dbReference type="Pfam" id="PF18204"/>
    </source>
</evidence>
<organism evidence="6 7">
    <name type="scientific">Halogeometricum luteum</name>
    <dbReference type="NCBI Taxonomy" id="2950537"/>
    <lineage>
        <taxon>Archaea</taxon>
        <taxon>Methanobacteriati</taxon>
        <taxon>Methanobacteriota</taxon>
        <taxon>Stenosarchaea group</taxon>
        <taxon>Halobacteria</taxon>
        <taxon>Halobacteriales</taxon>
        <taxon>Haloferacaceae</taxon>
        <taxon>Halogeometricum</taxon>
    </lineage>
</organism>
<dbReference type="EMBL" id="JAMQOQ010000003">
    <property type="protein sequence ID" value="MDS0295369.1"/>
    <property type="molecule type" value="Genomic_DNA"/>
</dbReference>